<keyword evidence="3" id="KW-1185">Reference proteome</keyword>
<dbReference type="AlphaFoldDB" id="A0A063Y4Z9"/>
<protein>
    <submittedName>
        <fullName evidence="2">CheW domain protein</fullName>
    </submittedName>
</protein>
<dbReference type="InterPro" id="IPR002545">
    <property type="entry name" value="CheW-lke_dom"/>
</dbReference>
<dbReference type="GO" id="GO:0007165">
    <property type="term" value="P:signal transduction"/>
    <property type="evidence" value="ECO:0007669"/>
    <property type="project" value="InterPro"/>
</dbReference>
<dbReference type="GO" id="GO:0006935">
    <property type="term" value="P:chemotaxis"/>
    <property type="evidence" value="ECO:0007669"/>
    <property type="project" value="InterPro"/>
</dbReference>
<evidence type="ECO:0000313" key="3">
    <source>
        <dbReference type="Proteomes" id="UP000027318"/>
    </source>
</evidence>
<sequence length="213" mass="23867">MADQKKVVYEYLEALLHDPDAETSEAPLSERQERLEIPEDSVAEVLDSCNLAQHSEPEPEPVVVGSSEQVDSPVVRCILVDVHGLKLAIPISDVDGAQEISSLTMSIEMRHDWIIGHFGPDDTPVSVIDTGRWVIPQSYSVDKAAYTDVLILKGRRWALACNQIIQSVDLSLQDINLNQDKDRRAWLYGTSLKQRCAVLDTDQLLEEFEVMII</sequence>
<feature type="domain" description="CheW-like" evidence="1">
    <location>
        <begin position="77"/>
        <end position="207"/>
    </location>
</feature>
<proteinExistence type="predicted"/>
<dbReference type="InterPro" id="IPR036061">
    <property type="entry name" value="CheW-like_dom_sf"/>
</dbReference>
<comment type="caution">
    <text evidence="2">The sequence shown here is derived from an EMBL/GenBank/DDBJ whole genome shotgun (WGS) entry which is preliminary data.</text>
</comment>
<dbReference type="SUPFAM" id="SSF50341">
    <property type="entry name" value="CheW-like"/>
    <property type="match status" value="1"/>
</dbReference>
<dbReference type="RefSeq" id="WP_036546906.1">
    <property type="nucleotide sequence ID" value="NZ_JMSZ01000028.1"/>
</dbReference>
<reference evidence="2 3" key="1">
    <citation type="journal article" date="2005" name="Int. J. Syst. Evol. Microbiol.">
        <title>Nitrincola lacisaponensis gen. nov., sp. nov., a novel alkaliphilic bacterium isolated from an alkaline, saline lake.</title>
        <authorList>
            <person name="Dimitriu P.A."/>
            <person name="Shukla S.K."/>
            <person name="Conradt J."/>
            <person name="Marquez M.C."/>
            <person name="Ventosa A."/>
            <person name="Maglia A."/>
            <person name="Peyton B.M."/>
            <person name="Pinkart H.C."/>
            <person name="Mormile M.R."/>
        </authorList>
    </citation>
    <scope>NUCLEOTIDE SEQUENCE [LARGE SCALE GENOMIC DNA]</scope>
    <source>
        <strain evidence="2 3">4CA</strain>
    </source>
</reference>
<evidence type="ECO:0000313" key="2">
    <source>
        <dbReference type="EMBL" id="KDE39582.1"/>
    </source>
</evidence>
<dbReference type="OrthoDB" id="5565759at2"/>
<dbReference type="Pfam" id="PF01584">
    <property type="entry name" value="CheW"/>
    <property type="match status" value="1"/>
</dbReference>
<dbReference type="EMBL" id="JMSZ01000028">
    <property type="protein sequence ID" value="KDE39582.1"/>
    <property type="molecule type" value="Genomic_DNA"/>
</dbReference>
<dbReference type="Proteomes" id="UP000027318">
    <property type="component" value="Unassembled WGS sequence"/>
</dbReference>
<evidence type="ECO:0000259" key="1">
    <source>
        <dbReference type="Pfam" id="PF01584"/>
    </source>
</evidence>
<dbReference type="STRING" id="267850.ADINL_1860"/>
<accession>A0A063Y4Z9</accession>
<gene>
    <name evidence="2" type="ORF">ADINL_1860</name>
</gene>
<name>A0A063Y4Z9_9GAMM</name>
<organism evidence="2 3">
    <name type="scientific">Nitrincola lacisaponensis</name>
    <dbReference type="NCBI Taxonomy" id="267850"/>
    <lineage>
        <taxon>Bacteria</taxon>
        <taxon>Pseudomonadati</taxon>
        <taxon>Pseudomonadota</taxon>
        <taxon>Gammaproteobacteria</taxon>
        <taxon>Oceanospirillales</taxon>
        <taxon>Oceanospirillaceae</taxon>
        <taxon>Nitrincola</taxon>
    </lineage>
</organism>